<dbReference type="EMBL" id="JAJGCB010000010">
    <property type="protein sequence ID" value="KAJ8990463.1"/>
    <property type="molecule type" value="Genomic_DNA"/>
</dbReference>
<dbReference type="AlphaFoldDB" id="A0AAN6IU63"/>
<sequence length="400" mass="44286">MESPTLSRSSSFAPGPHRRRSHPNLHHLSLAPLTPKYPIDPADYSAYFDPSTSELHTTASIGKIASLPSPGGILSSSANHSATHSRASSRTRQKHKPNLNPNSNSNTRLTLSVPPSSAHHHGDQGHHYYRDHQHNYHPHHLHPGTSTPSGALTSEGFGHKQQQQQHQNHGLNIHTSDPSWLIQTGLTLTEGSRESKGQSWIFKRDSSTSLHTPVEERDRLPLRSGRATPSISRRSSQRRSRRSLAMTPAPVTPVMDEPAPDWADDQTQAEIAAHIESEFTDELDEDPYGLLDFEGQFDSEDEEDVRQEISKYRLGRWMDGIVDVFLRLEDFPESSHQHPPPDLEAAIPPAPAPAPVVSAKDEDAASVVSITSVEPPPEKPTGIWDDVAWFGRLIARTVRS</sequence>
<proteinExistence type="predicted"/>
<evidence type="ECO:0000313" key="2">
    <source>
        <dbReference type="EMBL" id="KAJ8990463.1"/>
    </source>
</evidence>
<feature type="compositionally biased region" description="Basic residues" evidence="1">
    <location>
        <begin position="87"/>
        <end position="97"/>
    </location>
</feature>
<feature type="compositionally biased region" description="Polar residues" evidence="1">
    <location>
        <begin position="99"/>
        <end position="115"/>
    </location>
</feature>
<feature type="region of interest" description="Disordered" evidence="1">
    <location>
        <begin position="71"/>
        <end position="176"/>
    </location>
</feature>
<evidence type="ECO:0000256" key="1">
    <source>
        <dbReference type="SAM" id="MobiDB-lite"/>
    </source>
</evidence>
<protein>
    <submittedName>
        <fullName evidence="2">Uncharacterized protein</fullName>
    </submittedName>
</protein>
<feature type="compositionally biased region" description="Basic and acidic residues" evidence="1">
    <location>
        <begin position="192"/>
        <end position="206"/>
    </location>
</feature>
<reference evidence="2" key="1">
    <citation type="submission" date="2023-01" db="EMBL/GenBank/DDBJ databases">
        <title>Exophiala dermititidis isolated from Cystic Fibrosis Patient.</title>
        <authorList>
            <person name="Kurbessoian T."/>
            <person name="Crocker A."/>
            <person name="Murante D."/>
            <person name="Hogan D.A."/>
            <person name="Stajich J.E."/>
        </authorList>
    </citation>
    <scope>NUCLEOTIDE SEQUENCE</scope>
    <source>
        <strain evidence="2">Ex8</strain>
    </source>
</reference>
<gene>
    <name evidence="2" type="ORF">HRR80_005249</name>
</gene>
<comment type="caution">
    <text evidence="2">The sequence shown here is derived from an EMBL/GenBank/DDBJ whole genome shotgun (WGS) entry which is preliminary data.</text>
</comment>
<organism evidence="2 3">
    <name type="scientific">Exophiala dermatitidis</name>
    <name type="common">Black yeast-like fungus</name>
    <name type="synonym">Wangiella dermatitidis</name>
    <dbReference type="NCBI Taxonomy" id="5970"/>
    <lineage>
        <taxon>Eukaryota</taxon>
        <taxon>Fungi</taxon>
        <taxon>Dikarya</taxon>
        <taxon>Ascomycota</taxon>
        <taxon>Pezizomycotina</taxon>
        <taxon>Eurotiomycetes</taxon>
        <taxon>Chaetothyriomycetidae</taxon>
        <taxon>Chaetothyriales</taxon>
        <taxon>Herpotrichiellaceae</taxon>
        <taxon>Exophiala</taxon>
    </lineage>
</organism>
<feature type="compositionally biased region" description="Basic and acidic residues" evidence="1">
    <location>
        <begin position="120"/>
        <end position="134"/>
    </location>
</feature>
<feature type="region of interest" description="Disordered" evidence="1">
    <location>
        <begin position="1"/>
        <end position="33"/>
    </location>
</feature>
<dbReference type="InterPro" id="IPR025040">
    <property type="entry name" value="DUF3984"/>
</dbReference>
<evidence type="ECO:0000313" key="3">
    <source>
        <dbReference type="Proteomes" id="UP001161757"/>
    </source>
</evidence>
<feature type="compositionally biased region" description="Basic residues" evidence="1">
    <location>
        <begin position="16"/>
        <end position="25"/>
    </location>
</feature>
<feature type="region of interest" description="Disordered" evidence="1">
    <location>
        <begin position="192"/>
        <end position="261"/>
    </location>
</feature>
<dbReference type="Proteomes" id="UP001161757">
    <property type="component" value="Unassembled WGS sequence"/>
</dbReference>
<name>A0AAN6IU63_EXODE</name>
<dbReference type="Pfam" id="PF13136">
    <property type="entry name" value="DUF3984"/>
    <property type="match status" value="1"/>
</dbReference>
<accession>A0AAN6IU63</accession>
<feature type="compositionally biased region" description="Polar residues" evidence="1">
    <location>
        <begin position="1"/>
        <end position="12"/>
    </location>
</feature>
<feature type="compositionally biased region" description="Low complexity" evidence="1">
    <location>
        <begin position="71"/>
        <end position="86"/>
    </location>
</feature>